<evidence type="ECO:0000256" key="2">
    <source>
        <dbReference type="ARBA" id="ARBA00022691"/>
    </source>
</evidence>
<evidence type="ECO:0000256" key="6">
    <source>
        <dbReference type="SAM" id="MobiDB-lite"/>
    </source>
</evidence>
<dbReference type="PANTHER" id="PTHR43273">
    <property type="entry name" value="ANAEROBIC SULFATASE-MATURATING ENZYME HOMOLOG ASLB-RELATED"/>
    <property type="match status" value="1"/>
</dbReference>
<feature type="domain" description="Radical SAM core" evidence="7">
    <location>
        <begin position="117"/>
        <end position="344"/>
    </location>
</feature>
<dbReference type="SFLD" id="SFLDG01067">
    <property type="entry name" value="SPASM/twitch_domain_containing"/>
    <property type="match status" value="1"/>
</dbReference>
<dbReference type="OrthoDB" id="9808591at2"/>
<reference evidence="8 9" key="1">
    <citation type="submission" date="2019-03" db="EMBL/GenBank/DDBJ databases">
        <title>Deep-cultivation of Planctomycetes and their phenomic and genomic characterization uncovers novel biology.</title>
        <authorList>
            <person name="Wiegand S."/>
            <person name="Jogler M."/>
            <person name="Boedeker C."/>
            <person name="Pinto D."/>
            <person name="Vollmers J."/>
            <person name="Rivas-Marin E."/>
            <person name="Kohn T."/>
            <person name="Peeters S.H."/>
            <person name="Heuer A."/>
            <person name="Rast P."/>
            <person name="Oberbeckmann S."/>
            <person name="Bunk B."/>
            <person name="Jeske O."/>
            <person name="Meyerdierks A."/>
            <person name="Storesund J.E."/>
            <person name="Kallscheuer N."/>
            <person name="Luecker S."/>
            <person name="Lage O.M."/>
            <person name="Pohl T."/>
            <person name="Merkel B.J."/>
            <person name="Hornburger P."/>
            <person name="Mueller R.-W."/>
            <person name="Bruemmer F."/>
            <person name="Labrenz M."/>
            <person name="Spormann A.M."/>
            <person name="Op den Camp H."/>
            <person name="Overmann J."/>
            <person name="Amann R."/>
            <person name="Jetten M.S.M."/>
            <person name="Mascher T."/>
            <person name="Medema M.H."/>
            <person name="Devos D.P."/>
            <person name="Kaster A.-K."/>
            <person name="Ovreas L."/>
            <person name="Rohde M."/>
            <person name="Galperin M.Y."/>
            <person name="Jogler C."/>
        </authorList>
    </citation>
    <scope>NUCLEOTIDE SEQUENCE [LARGE SCALE GENOMIC DNA]</scope>
    <source>
        <strain evidence="8 9">Enr17</strain>
    </source>
</reference>
<evidence type="ECO:0000259" key="7">
    <source>
        <dbReference type="PROSITE" id="PS51918"/>
    </source>
</evidence>
<name>A0A518IGY5_9PLAN</name>
<dbReference type="NCBIfam" id="TIGR04085">
    <property type="entry name" value="rSAM_more_4Fe4S"/>
    <property type="match status" value="1"/>
</dbReference>
<dbReference type="KEGG" id="gfm:Enr17x_44140"/>
<proteinExistence type="predicted"/>
<dbReference type="Proteomes" id="UP000318313">
    <property type="component" value="Chromosome"/>
</dbReference>
<dbReference type="EMBL" id="CP037452">
    <property type="protein sequence ID" value="QDV52352.1"/>
    <property type="molecule type" value="Genomic_DNA"/>
</dbReference>
<dbReference type="GO" id="GO:0016491">
    <property type="term" value="F:oxidoreductase activity"/>
    <property type="evidence" value="ECO:0007669"/>
    <property type="project" value="InterPro"/>
</dbReference>
<accession>A0A518IGY5</accession>
<evidence type="ECO:0000256" key="3">
    <source>
        <dbReference type="ARBA" id="ARBA00022723"/>
    </source>
</evidence>
<dbReference type="PROSITE" id="PS51918">
    <property type="entry name" value="RADICAL_SAM"/>
    <property type="match status" value="1"/>
</dbReference>
<dbReference type="RefSeq" id="WP_145311686.1">
    <property type="nucleotide sequence ID" value="NZ_CP037452.1"/>
</dbReference>
<feature type="compositionally biased region" description="Low complexity" evidence="6">
    <location>
        <begin position="545"/>
        <end position="568"/>
    </location>
</feature>
<dbReference type="SFLD" id="SFLDG01386">
    <property type="entry name" value="main_SPASM_domain-containing"/>
    <property type="match status" value="1"/>
</dbReference>
<dbReference type="InterPro" id="IPR007197">
    <property type="entry name" value="rSAM"/>
</dbReference>
<sequence>MQHQIDCTSEPTGSFSSLEALEIDPRSFHVFEYQGDRLLFDRATGTTSGLNDLAFTVLQQIQEGTPLPKTMDAISANYPDLDAAGVLLALHDLKQRGFFRFEEAHHATEQDLEYLWNHKPRRIQMLMAEGCNLGCRYCYQWRNGTNQKHTLMPWPVAKQSVDYLVWRSGNRNDLQVTFFGGEPLLNYPMIKRVVNYCKTIEKTSNKQFTFELITNGTLLSEDVVDFIVEHRFLLFISLDGWREMHEYNRPAMDGQGSYDTIVRNAVYANKQYEKHKLPLIKIRANLTNRYHDKKKVSQFFEELGFKLIGIGPIEPLPHGDPSPAALTEEQMDALAEKSEQDLLDVVETLKRREHVGPFEMRKLHQARRPLKKNGTLGVTCGVCRNTTVVDNRGNMYPCHRYGEMQEYVIGHISSGLDRALVMKYYQKINAHTTKDCHDCWIRDYCSGGCAWLLSDKEGNIHHPTKAECTRRRKSMEQRLWLRKDLRENFPGWMERDEETSIDSWDWNEKFAVPEKFSNCTEEEDLAGVQFVQLSSGLNQQNNTASPGCSSCSEASSGSCGCSTSSEEGQFATLVPLTDPSLKNKKE</sequence>
<keyword evidence="4" id="KW-0408">Iron</keyword>
<evidence type="ECO:0000256" key="4">
    <source>
        <dbReference type="ARBA" id="ARBA00023004"/>
    </source>
</evidence>
<dbReference type="InterPro" id="IPR023867">
    <property type="entry name" value="Sulphatase_maturase_rSAM"/>
</dbReference>
<dbReference type="InterPro" id="IPR058240">
    <property type="entry name" value="rSAM_sf"/>
</dbReference>
<dbReference type="Gene3D" id="3.20.20.70">
    <property type="entry name" value="Aldolase class I"/>
    <property type="match status" value="1"/>
</dbReference>
<dbReference type="PANTHER" id="PTHR43273:SF8">
    <property type="entry name" value="RADICAL SAM DOMAIN PROTEIN"/>
    <property type="match status" value="1"/>
</dbReference>
<keyword evidence="2" id="KW-0949">S-adenosyl-L-methionine</keyword>
<keyword evidence="9" id="KW-1185">Reference proteome</keyword>
<dbReference type="CDD" id="cd01335">
    <property type="entry name" value="Radical_SAM"/>
    <property type="match status" value="1"/>
</dbReference>
<dbReference type="GO" id="GO:0046872">
    <property type="term" value="F:metal ion binding"/>
    <property type="evidence" value="ECO:0007669"/>
    <property type="project" value="UniProtKB-KW"/>
</dbReference>
<evidence type="ECO:0000256" key="1">
    <source>
        <dbReference type="ARBA" id="ARBA00001966"/>
    </source>
</evidence>
<dbReference type="InterPro" id="IPR013785">
    <property type="entry name" value="Aldolase_TIM"/>
</dbReference>
<dbReference type="SFLD" id="SFLDS00029">
    <property type="entry name" value="Radical_SAM"/>
    <property type="match status" value="1"/>
</dbReference>
<evidence type="ECO:0000256" key="5">
    <source>
        <dbReference type="ARBA" id="ARBA00023014"/>
    </source>
</evidence>
<evidence type="ECO:0000313" key="9">
    <source>
        <dbReference type="Proteomes" id="UP000318313"/>
    </source>
</evidence>
<dbReference type="Pfam" id="PF04055">
    <property type="entry name" value="Radical_SAM"/>
    <property type="match status" value="1"/>
</dbReference>
<dbReference type="GO" id="GO:0051536">
    <property type="term" value="F:iron-sulfur cluster binding"/>
    <property type="evidence" value="ECO:0007669"/>
    <property type="project" value="UniProtKB-KW"/>
</dbReference>
<dbReference type="InterPro" id="IPR023885">
    <property type="entry name" value="4Fe4S-binding_SPASM_dom"/>
</dbReference>
<feature type="region of interest" description="Disordered" evidence="6">
    <location>
        <begin position="545"/>
        <end position="586"/>
    </location>
</feature>
<comment type="cofactor">
    <cofactor evidence="1">
        <name>[4Fe-4S] cluster</name>
        <dbReference type="ChEBI" id="CHEBI:49883"/>
    </cofactor>
</comment>
<organism evidence="8 9">
    <name type="scientific">Gimesia fumaroli</name>
    <dbReference type="NCBI Taxonomy" id="2527976"/>
    <lineage>
        <taxon>Bacteria</taxon>
        <taxon>Pseudomonadati</taxon>
        <taxon>Planctomycetota</taxon>
        <taxon>Planctomycetia</taxon>
        <taxon>Planctomycetales</taxon>
        <taxon>Planctomycetaceae</taxon>
        <taxon>Gimesia</taxon>
    </lineage>
</organism>
<keyword evidence="5" id="KW-0411">Iron-sulfur</keyword>
<evidence type="ECO:0000313" key="8">
    <source>
        <dbReference type="EMBL" id="QDV52352.1"/>
    </source>
</evidence>
<keyword evidence="3" id="KW-0479">Metal-binding</keyword>
<gene>
    <name evidence="8" type="ORF">Enr17x_44140</name>
</gene>
<dbReference type="SUPFAM" id="SSF102114">
    <property type="entry name" value="Radical SAM enzymes"/>
    <property type="match status" value="1"/>
</dbReference>
<dbReference type="AlphaFoldDB" id="A0A518IGY5"/>
<dbReference type="SFLD" id="SFLDG01384">
    <property type="entry name" value="thioether_bond_formation_requi"/>
    <property type="match status" value="1"/>
</dbReference>
<protein>
    <recommendedName>
        <fullName evidence="7">Radical SAM core domain-containing protein</fullName>
    </recommendedName>
</protein>